<protein>
    <submittedName>
        <fullName evidence="1">Uncharacterized protein</fullName>
    </submittedName>
</protein>
<dbReference type="InParanoid" id="K3Z2F4"/>
<evidence type="ECO:0000313" key="1">
    <source>
        <dbReference type="EnsemblPlants" id="KQK85926"/>
    </source>
</evidence>
<evidence type="ECO:0000313" key="2">
    <source>
        <dbReference type="Proteomes" id="UP000004995"/>
    </source>
</evidence>
<dbReference type="AlphaFoldDB" id="K3Z2F4"/>
<dbReference type="Proteomes" id="UP000004995">
    <property type="component" value="Unassembled WGS sequence"/>
</dbReference>
<sequence length="39" mass="4575">MIFLLHEQINILCEYEGSQKRKMAKDTKLLRAVSTKNSH</sequence>
<dbReference type="Gramene" id="KQK85926">
    <property type="protein sequence ID" value="KQK85926"/>
    <property type="gene ID" value="SETIT_020722mg"/>
</dbReference>
<reference evidence="1" key="2">
    <citation type="submission" date="2018-08" db="UniProtKB">
        <authorList>
            <consortium name="EnsemblPlants"/>
        </authorList>
    </citation>
    <scope>IDENTIFICATION</scope>
    <source>
        <strain evidence="1">Yugu1</strain>
    </source>
</reference>
<proteinExistence type="predicted"/>
<dbReference type="EnsemblPlants" id="KQK85926">
    <property type="protein sequence ID" value="KQK85926"/>
    <property type="gene ID" value="SETIT_020722mg"/>
</dbReference>
<organism evidence="1 2">
    <name type="scientific">Setaria italica</name>
    <name type="common">Foxtail millet</name>
    <name type="synonym">Panicum italicum</name>
    <dbReference type="NCBI Taxonomy" id="4555"/>
    <lineage>
        <taxon>Eukaryota</taxon>
        <taxon>Viridiplantae</taxon>
        <taxon>Streptophyta</taxon>
        <taxon>Embryophyta</taxon>
        <taxon>Tracheophyta</taxon>
        <taxon>Spermatophyta</taxon>
        <taxon>Magnoliopsida</taxon>
        <taxon>Liliopsida</taxon>
        <taxon>Poales</taxon>
        <taxon>Poaceae</taxon>
        <taxon>PACMAD clade</taxon>
        <taxon>Panicoideae</taxon>
        <taxon>Panicodae</taxon>
        <taxon>Paniceae</taxon>
        <taxon>Cenchrinae</taxon>
        <taxon>Setaria</taxon>
    </lineage>
</organism>
<accession>K3Z2F4</accession>
<reference evidence="2" key="1">
    <citation type="journal article" date="2012" name="Nat. Biotechnol.">
        <title>Reference genome sequence of the model plant Setaria.</title>
        <authorList>
            <person name="Bennetzen J.L."/>
            <person name="Schmutz J."/>
            <person name="Wang H."/>
            <person name="Percifield R."/>
            <person name="Hawkins J."/>
            <person name="Pontaroli A.C."/>
            <person name="Estep M."/>
            <person name="Feng L."/>
            <person name="Vaughn J.N."/>
            <person name="Grimwood J."/>
            <person name="Jenkins J."/>
            <person name="Barry K."/>
            <person name="Lindquist E."/>
            <person name="Hellsten U."/>
            <person name="Deshpande S."/>
            <person name="Wang X."/>
            <person name="Wu X."/>
            <person name="Mitros T."/>
            <person name="Triplett J."/>
            <person name="Yang X."/>
            <person name="Ye C.Y."/>
            <person name="Mauro-Herrera M."/>
            <person name="Wang L."/>
            <person name="Li P."/>
            <person name="Sharma M."/>
            <person name="Sharma R."/>
            <person name="Ronald P.C."/>
            <person name="Panaud O."/>
            <person name="Kellogg E.A."/>
            <person name="Brutnell T.P."/>
            <person name="Doust A.N."/>
            <person name="Tuskan G.A."/>
            <person name="Rokhsar D."/>
            <person name="Devos K.M."/>
        </authorList>
    </citation>
    <scope>NUCLEOTIDE SEQUENCE [LARGE SCALE GENOMIC DNA]</scope>
    <source>
        <strain evidence="2">cv. Yugu1</strain>
    </source>
</reference>
<dbReference type="HOGENOM" id="CLU_3320994_0_0_1"/>
<keyword evidence="2" id="KW-1185">Reference proteome</keyword>
<name>K3Z2F4_SETIT</name>